<feature type="domain" description="HTH luxR-type" evidence="6">
    <location>
        <begin position="1"/>
        <end position="66"/>
    </location>
</feature>
<dbReference type="InterPro" id="IPR036388">
    <property type="entry name" value="WH-like_DNA-bd_sf"/>
</dbReference>
<evidence type="ECO:0000256" key="4">
    <source>
        <dbReference type="SAM" id="MobiDB-lite"/>
    </source>
</evidence>
<evidence type="ECO:0000256" key="2">
    <source>
        <dbReference type="ARBA" id="ARBA00023125"/>
    </source>
</evidence>
<dbReference type="EMBL" id="JBHSDR010000003">
    <property type="protein sequence ID" value="MFC4294454.1"/>
    <property type="molecule type" value="Genomic_DNA"/>
</dbReference>
<dbReference type="PROSITE" id="PS50043">
    <property type="entry name" value="HTH_LUXR_2"/>
    <property type="match status" value="1"/>
</dbReference>
<proteinExistence type="predicted"/>
<keyword evidence="2" id="KW-0238">DNA-binding</keyword>
<keyword evidence="1" id="KW-0805">Transcription regulation</keyword>
<keyword evidence="5" id="KW-0812">Transmembrane</keyword>
<evidence type="ECO:0000256" key="1">
    <source>
        <dbReference type="ARBA" id="ARBA00023015"/>
    </source>
</evidence>
<reference evidence="8" key="1">
    <citation type="journal article" date="2019" name="Int. J. Syst. Evol. Microbiol.">
        <title>The Global Catalogue of Microorganisms (GCM) 10K type strain sequencing project: providing services to taxonomists for standard genome sequencing and annotation.</title>
        <authorList>
            <consortium name="The Broad Institute Genomics Platform"/>
            <consortium name="The Broad Institute Genome Sequencing Center for Infectious Disease"/>
            <person name="Wu L."/>
            <person name="Ma J."/>
        </authorList>
    </citation>
    <scope>NUCLEOTIDE SEQUENCE [LARGE SCALE GENOMIC DNA]</scope>
    <source>
        <strain evidence="8">CGMCC 1.12989</strain>
    </source>
</reference>
<feature type="compositionally biased region" description="Polar residues" evidence="4">
    <location>
        <begin position="131"/>
        <end position="144"/>
    </location>
</feature>
<dbReference type="InterPro" id="IPR000792">
    <property type="entry name" value="Tscrpt_reg_LuxR_C"/>
</dbReference>
<dbReference type="CDD" id="cd06170">
    <property type="entry name" value="LuxR_C_like"/>
    <property type="match status" value="1"/>
</dbReference>
<feature type="compositionally biased region" description="Basic and acidic residues" evidence="4">
    <location>
        <begin position="57"/>
        <end position="69"/>
    </location>
</feature>
<name>A0ABV8RNP7_9SPHN</name>
<evidence type="ECO:0000259" key="6">
    <source>
        <dbReference type="PROSITE" id="PS50043"/>
    </source>
</evidence>
<dbReference type="Pfam" id="PF13211">
    <property type="entry name" value="DUF4019"/>
    <property type="match status" value="1"/>
</dbReference>
<keyword evidence="8" id="KW-1185">Reference proteome</keyword>
<dbReference type="Pfam" id="PF00196">
    <property type="entry name" value="GerE"/>
    <property type="match status" value="1"/>
</dbReference>
<feature type="transmembrane region" description="Helical" evidence="5">
    <location>
        <begin position="104"/>
        <end position="124"/>
    </location>
</feature>
<sequence>MSEGYLKLTEKEKQTLRLLTSGHDAKSIARHLDLSVHTVNERLRDARRKLSVSSSREAARQLRAAEGHHPQLAGDNDLGEANPAEPMGHHGLPQNRRSTFRRDLWIIGGIVMSLTLAILALSSMTGAADTVSGTAQGSRSTETPPQAHGQADTAAARSAIQWLEVVDAGNWAESWNATGQAFKTLNTSDKWAAVSRNVRVPLGGVQSRELVGDEFVPAPPYGYRVIRFRTSFANRTGVVETVSLSREDESWKVVGYTID</sequence>
<dbReference type="InterPro" id="IPR025091">
    <property type="entry name" value="DUF4019"/>
</dbReference>
<dbReference type="RefSeq" id="WP_379537904.1">
    <property type="nucleotide sequence ID" value="NZ_JBHSDR010000003.1"/>
</dbReference>
<organism evidence="7 8">
    <name type="scientific">Novosphingobium tardum</name>
    <dbReference type="NCBI Taxonomy" id="1538021"/>
    <lineage>
        <taxon>Bacteria</taxon>
        <taxon>Pseudomonadati</taxon>
        <taxon>Pseudomonadota</taxon>
        <taxon>Alphaproteobacteria</taxon>
        <taxon>Sphingomonadales</taxon>
        <taxon>Sphingomonadaceae</taxon>
        <taxon>Novosphingobium</taxon>
    </lineage>
</organism>
<feature type="region of interest" description="Disordered" evidence="4">
    <location>
        <begin position="47"/>
        <end position="95"/>
    </location>
</feature>
<keyword evidence="5" id="KW-1133">Transmembrane helix</keyword>
<accession>A0ABV8RNP7</accession>
<dbReference type="PRINTS" id="PR00038">
    <property type="entry name" value="HTHLUXR"/>
</dbReference>
<feature type="region of interest" description="Disordered" evidence="4">
    <location>
        <begin position="129"/>
        <end position="154"/>
    </location>
</feature>
<dbReference type="SUPFAM" id="SSF46894">
    <property type="entry name" value="C-terminal effector domain of the bipartite response regulators"/>
    <property type="match status" value="1"/>
</dbReference>
<dbReference type="SMART" id="SM00421">
    <property type="entry name" value="HTH_LUXR"/>
    <property type="match status" value="1"/>
</dbReference>
<evidence type="ECO:0000256" key="5">
    <source>
        <dbReference type="SAM" id="Phobius"/>
    </source>
</evidence>
<gene>
    <name evidence="7" type="ORF">ACFO0A_05200</name>
</gene>
<dbReference type="Gene3D" id="1.10.10.10">
    <property type="entry name" value="Winged helix-like DNA-binding domain superfamily/Winged helix DNA-binding domain"/>
    <property type="match status" value="1"/>
</dbReference>
<protein>
    <submittedName>
        <fullName evidence="7">DUF4019 domain-containing protein</fullName>
    </submittedName>
</protein>
<dbReference type="Proteomes" id="UP001595828">
    <property type="component" value="Unassembled WGS sequence"/>
</dbReference>
<dbReference type="PANTHER" id="PTHR44688">
    <property type="entry name" value="DNA-BINDING TRANSCRIPTIONAL ACTIVATOR DEVR_DOSR"/>
    <property type="match status" value="1"/>
</dbReference>
<keyword evidence="5" id="KW-0472">Membrane</keyword>
<evidence type="ECO:0000256" key="3">
    <source>
        <dbReference type="ARBA" id="ARBA00023163"/>
    </source>
</evidence>
<comment type="caution">
    <text evidence="7">The sequence shown here is derived from an EMBL/GenBank/DDBJ whole genome shotgun (WGS) entry which is preliminary data.</text>
</comment>
<evidence type="ECO:0000313" key="8">
    <source>
        <dbReference type="Proteomes" id="UP001595828"/>
    </source>
</evidence>
<evidence type="ECO:0000313" key="7">
    <source>
        <dbReference type="EMBL" id="MFC4294454.1"/>
    </source>
</evidence>
<dbReference type="PANTHER" id="PTHR44688:SF16">
    <property type="entry name" value="DNA-BINDING TRANSCRIPTIONAL ACTIVATOR DEVR_DOSR"/>
    <property type="match status" value="1"/>
</dbReference>
<keyword evidence="3" id="KW-0804">Transcription</keyword>
<dbReference type="InterPro" id="IPR016032">
    <property type="entry name" value="Sig_transdc_resp-reg_C-effctor"/>
</dbReference>